<evidence type="ECO:0000313" key="3">
    <source>
        <dbReference type="EMBL" id="PIS08954.1"/>
    </source>
</evidence>
<evidence type="ECO:0000256" key="1">
    <source>
        <dbReference type="ARBA" id="ARBA00009981"/>
    </source>
</evidence>
<dbReference type="Gene3D" id="3.40.1620.10">
    <property type="entry name" value="YefM-like domain"/>
    <property type="match status" value="1"/>
</dbReference>
<proteinExistence type="inferred from homology"/>
<gene>
    <name evidence="3" type="ORF">COT75_03765</name>
</gene>
<comment type="function">
    <text evidence="2">Antitoxin component of a type II toxin-antitoxin (TA) system.</text>
</comment>
<organism evidence="3 4">
    <name type="scientific">Candidatus Beckwithbacteria bacterium CG10_big_fil_rev_8_21_14_0_10_34_10</name>
    <dbReference type="NCBI Taxonomy" id="1974495"/>
    <lineage>
        <taxon>Bacteria</taxon>
        <taxon>Candidatus Beckwithiibacteriota</taxon>
    </lineage>
</organism>
<dbReference type="EMBL" id="PEZT01000023">
    <property type="protein sequence ID" value="PIS08954.1"/>
    <property type="molecule type" value="Genomic_DNA"/>
</dbReference>
<dbReference type="PANTHER" id="PTHR33713:SF6">
    <property type="entry name" value="ANTITOXIN YEFM"/>
    <property type="match status" value="1"/>
</dbReference>
<dbReference type="InterPro" id="IPR051405">
    <property type="entry name" value="phD/YefM_antitoxin"/>
</dbReference>
<comment type="similarity">
    <text evidence="1 2">Belongs to the phD/YefM antitoxin family.</text>
</comment>
<dbReference type="SUPFAM" id="SSF143120">
    <property type="entry name" value="YefM-like"/>
    <property type="match status" value="1"/>
</dbReference>
<dbReference type="NCBIfam" id="TIGR01552">
    <property type="entry name" value="phd_fam"/>
    <property type="match status" value="1"/>
</dbReference>
<evidence type="ECO:0000256" key="2">
    <source>
        <dbReference type="RuleBase" id="RU362080"/>
    </source>
</evidence>
<evidence type="ECO:0000313" key="4">
    <source>
        <dbReference type="Proteomes" id="UP000230093"/>
    </source>
</evidence>
<accession>A0A2H0W8G1</accession>
<name>A0A2H0W8G1_9BACT</name>
<protein>
    <recommendedName>
        <fullName evidence="2">Antitoxin</fullName>
    </recommendedName>
</protein>
<dbReference type="AlphaFoldDB" id="A0A2H0W8G1"/>
<sequence length="86" mass="9534">MDTIAISNLRNNLPFLIKETSEKLKRFVVTVSGKPKAVVISLDELESLEETAEILSTPNAMEKIKKGSLEAKNGKGTKIAKFDWTK</sequence>
<dbReference type="InterPro" id="IPR006442">
    <property type="entry name" value="Antitoxin_Phd/YefM"/>
</dbReference>
<dbReference type="InterPro" id="IPR036165">
    <property type="entry name" value="YefM-like_sf"/>
</dbReference>
<reference evidence="4" key="1">
    <citation type="submission" date="2017-09" db="EMBL/GenBank/DDBJ databases">
        <title>Depth-based differentiation of microbial function through sediment-hosted aquifers and enrichment of novel symbionts in the deep terrestrial subsurface.</title>
        <authorList>
            <person name="Probst A.J."/>
            <person name="Ladd B."/>
            <person name="Jarett J.K."/>
            <person name="Geller-Mcgrath D.E."/>
            <person name="Sieber C.M.K."/>
            <person name="Emerson J.B."/>
            <person name="Anantharaman K."/>
            <person name="Thomas B.C."/>
            <person name="Malmstrom R."/>
            <person name="Stieglmeier M."/>
            <person name="Klingl A."/>
            <person name="Woyke T."/>
            <person name="Ryan C.M."/>
            <person name="Banfield J.F."/>
        </authorList>
    </citation>
    <scope>NUCLEOTIDE SEQUENCE [LARGE SCALE GENOMIC DNA]</scope>
</reference>
<dbReference type="Pfam" id="PF02604">
    <property type="entry name" value="PhdYeFM_antitox"/>
    <property type="match status" value="1"/>
</dbReference>
<dbReference type="Proteomes" id="UP000230093">
    <property type="component" value="Unassembled WGS sequence"/>
</dbReference>
<dbReference type="Gene3D" id="1.10.1220.170">
    <property type="match status" value="1"/>
</dbReference>
<comment type="caution">
    <text evidence="3">The sequence shown here is derived from an EMBL/GenBank/DDBJ whole genome shotgun (WGS) entry which is preliminary data.</text>
</comment>
<dbReference type="PANTHER" id="PTHR33713">
    <property type="entry name" value="ANTITOXIN YAFN-RELATED"/>
    <property type="match status" value="1"/>
</dbReference>